<dbReference type="Pfam" id="PF22678">
    <property type="entry name" value="Cytochrom_c_NrfB-like"/>
    <property type="match status" value="1"/>
</dbReference>
<dbReference type="InterPro" id="IPR036280">
    <property type="entry name" value="Multihaem_cyt_sf"/>
</dbReference>
<dbReference type="KEGG" id="awd:AWOD_I_1078"/>
<dbReference type="STRING" id="80852.AWOD_I_1078"/>
<gene>
    <name evidence="3" type="ORF">AWOD_I_1078</name>
</gene>
<name>A0A090IS71_9GAMM</name>
<feature type="signal peptide" evidence="1">
    <location>
        <begin position="1"/>
        <end position="24"/>
    </location>
</feature>
<evidence type="ECO:0000313" key="4">
    <source>
        <dbReference type="Proteomes" id="UP000032427"/>
    </source>
</evidence>
<dbReference type="Gene3D" id="3.90.10.10">
    <property type="entry name" value="Cytochrome C3"/>
    <property type="match status" value="2"/>
</dbReference>
<dbReference type="InterPro" id="IPR053875">
    <property type="entry name" value="Cytochrom_c_NrfB-like_dom"/>
</dbReference>
<proteinExistence type="predicted"/>
<accession>A0A090IS71</accession>
<feature type="domain" description="Cytochrome c-type protein NrfB-like" evidence="2">
    <location>
        <begin position="91"/>
        <end position="181"/>
    </location>
</feature>
<organism evidence="3 4">
    <name type="scientific">Aliivibrio wodanis</name>
    <dbReference type="NCBI Taxonomy" id="80852"/>
    <lineage>
        <taxon>Bacteria</taxon>
        <taxon>Pseudomonadati</taxon>
        <taxon>Pseudomonadota</taxon>
        <taxon>Gammaproteobacteria</taxon>
        <taxon>Vibrionales</taxon>
        <taxon>Vibrionaceae</taxon>
        <taxon>Aliivibrio</taxon>
    </lineage>
</organism>
<keyword evidence="1" id="KW-0732">Signal</keyword>
<dbReference type="GeneID" id="28540643"/>
<dbReference type="AlphaFoldDB" id="A0A090IS71"/>
<reference evidence="4" key="1">
    <citation type="submission" date="2014-09" db="EMBL/GenBank/DDBJ databases">
        <authorList>
            <person name="Hjerde E."/>
        </authorList>
    </citation>
    <scope>NUCLEOTIDE SEQUENCE [LARGE SCALE GENOMIC DNA]</scope>
    <source>
        <strain evidence="4">06/09/139</strain>
    </source>
</reference>
<dbReference type="HOGENOM" id="CLU_104606_1_0_6"/>
<feature type="chain" id="PRO_5001857654" evidence="1">
    <location>
        <begin position="25"/>
        <end position="203"/>
    </location>
</feature>
<keyword evidence="4" id="KW-1185">Reference proteome</keyword>
<protein>
    <submittedName>
        <fullName evidence="3">Putative exported heme-binding protein</fullName>
    </submittedName>
</protein>
<sequence length="203" mass="23108">MVKTISRFLCVLLGVMLTASVSYSSDFAIGELTELVPKAFSRQVTNDDDMRILIKENQRCIRCHQKKRLIKDIDAITTVGAHVSSEFHNNCTACHRNKGGHPKETNLTTIIPFNTDSEIPIFEQNKQCIVCHSPEQLRNIEWTHDTHATNLVCSACHSLHKESDPIIGINRTFRIGLCATCHEAIQRDKKAQRNNKERVHEYN</sequence>
<evidence type="ECO:0000256" key="1">
    <source>
        <dbReference type="SAM" id="SignalP"/>
    </source>
</evidence>
<dbReference type="SUPFAM" id="SSF48695">
    <property type="entry name" value="Multiheme cytochromes"/>
    <property type="match status" value="1"/>
</dbReference>
<dbReference type="OrthoDB" id="6398708at2"/>
<dbReference type="EMBL" id="LN554846">
    <property type="protein sequence ID" value="CED71165.1"/>
    <property type="molecule type" value="Genomic_DNA"/>
</dbReference>
<evidence type="ECO:0000259" key="2">
    <source>
        <dbReference type="Pfam" id="PF22678"/>
    </source>
</evidence>
<dbReference type="Proteomes" id="UP000032427">
    <property type="component" value="Chromosome 1"/>
</dbReference>
<dbReference type="PATRIC" id="fig|80852.17.peg.1103"/>
<evidence type="ECO:0000313" key="3">
    <source>
        <dbReference type="EMBL" id="CED71165.1"/>
    </source>
</evidence>